<accession>A0ABM7PED3</accession>
<dbReference type="Pfam" id="PF04230">
    <property type="entry name" value="PS_pyruv_trans"/>
    <property type="match status" value="1"/>
</dbReference>
<name>A0ABM7PED3_9BACT</name>
<dbReference type="InterPro" id="IPR007345">
    <property type="entry name" value="Polysacch_pyruvyl_Trfase"/>
</dbReference>
<feature type="domain" description="Polysaccharide pyruvyl transferase" evidence="1">
    <location>
        <begin position="12"/>
        <end position="295"/>
    </location>
</feature>
<protein>
    <recommendedName>
        <fullName evidence="1">Polysaccharide pyruvyl transferase domain-containing protein</fullName>
    </recommendedName>
</protein>
<reference evidence="2 3" key="1">
    <citation type="submission" date="2021-02" db="EMBL/GenBank/DDBJ databases">
        <title>Complete genome of Desulfoluna sp. strain ASN36.</title>
        <authorList>
            <person name="Takahashi A."/>
            <person name="Kojima H."/>
            <person name="Fukui M."/>
        </authorList>
    </citation>
    <scope>NUCLEOTIDE SEQUENCE [LARGE SCALE GENOMIC DNA]</scope>
    <source>
        <strain evidence="2 3">ASN36</strain>
    </source>
</reference>
<organism evidence="2 3">
    <name type="scientific">Desulfoluna limicola</name>
    <dbReference type="NCBI Taxonomy" id="2810562"/>
    <lineage>
        <taxon>Bacteria</taxon>
        <taxon>Pseudomonadati</taxon>
        <taxon>Thermodesulfobacteriota</taxon>
        <taxon>Desulfobacteria</taxon>
        <taxon>Desulfobacterales</taxon>
        <taxon>Desulfolunaceae</taxon>
        <taxon>Desulfoluna</taxon>
    </lineage>
</organism>
<evidence type="ECO:0000313" key="3">
    <source>
        <dbReference type="Proteomes" id="UP001320148"/>
    </source>
</evidence>
<evidence type="ECO:0000313" key="2">
    <source>
        <dbReference type="EMBL" id="BCS95588.1"/>
    </source>
</evidence>
<dbReference type="EMBL" id="AP024488">
    <property type="protein sequence ID" value="BCS95588.1"/>
    <property type="molecule type" value="Genomic_DNA"/>
</dbReference>
<gene>
    <name evidence="2" type="ORF">DSLASN_12200</name>
</gene>
<dbReference type="Proteomes" id="UP001320148">
    <property type="component" value="Chromosome"/>
</dbReference>
<evidence type="ECO:0000259" key="1">
    <source>
        <dbReference type="Pfam" id="PF04230"/>
    </source>
</evidence>
<keyword evidence="3" id="KW-1185">Reference proteome</keyword>
<dbReference type="RefSeq" id="WP_236891836.1">
    <property type="nucleotide sequence ID" value="NZ_AP024488.1"/>
</dbReference>
<sequence length="365" mass="42670">MKIGIITFLSDNYGAALQAWALQRHLKSMGHEVYIISYRHALPSGVLKSYLGRTPFGTYTKWFGRFKKLRFDRFRLQHLNLTDQFYESIDELRREPPEADIYICGSDQIWNPNFAKSMSDQCAYWLDFGVPQTKKIAYAASFGVQRLRDQNLHAILSSYLKKFAAVGVREYQAIGIIEALGKEGAHWVPDPTLLLKADDYNELAKLPNKNRPYFFAYILGDRQDLIYKIKNFIHSEYNLQSRIPFIVKWWRDIRSAVFPTPQEWLGYIRESKFVVTNSFHGTIFSILYRKPFVTIPIAGKGSEMNDRIISLLERLGIEDRILWQYDEIKLKKLFETPVKWGGVEQRIEEWRKDAQVFLTRSIEGG</sequence>
<proteinExistence type="predicted"/>